<name>A0A6J4KNN3_9BACT</name>
<dbReference type="InterPro" id="IPR054221">
    <property type="entry name" value="DUF6941"/>
</dbReference>
<proteinExistence type="predicted"/>
<accession>A0A6J4KNN3</accession>
<sequence length="134" mass="14993">MKVLYSVIAENATLRHDGRMDVHGIFHELYAPGFPAQQDRLTLVTTIEWNPDERGAIDFSVNLLDPARSPVLTINAQTEVADEYAIHRPARTQMAIPIDNLVFPGPGTYEFELTVGEVKQGLLQLYLVQDAHAH</sequence>
<protein>
    <submittedName>
        <fullName evidence="1">Uncharacterized protein</fullName>
    </submittedName>
</protein>
<dbReference type="AlphaFoldDB" id="A0A6J4KNN3"/>
<dbReference type="Pfam" id="PF22091">
    <property type="entry name" value="DUF6941"/>
    <property type="match status" value="1"/>
</dbReference>
<evidence type="ECO:0000313" key="1">
    <source>
        <dbReference type="EMBL" id="CAA9310987.1"/>
    </source>
</evidence>
<dbReference type="EMBL" id="CADCTV010000246">
    <property type="protein sequence ID" value="CAA9310987.1"/>
    <property type="molecule type" value="Genomic_DNA"/>
</dbReference>
<organism evidence="1">
    <name type="scientific">uncultured Gemmatimonadota bacterium</name>
    <dbReference type="NCBI Taxonomy" id="203437"/>
    <lineage>
        <taxon>Bacteria</taxon>
        <taxon>Pseudomonadati</taxon>
        <taxon>Gemmatimonadota</taxon>
        <taxon>environmental samples</taxon>
    </lineage>
</organism>
<reference evidence="1" key="1">
    <citation type="submission" date="2020-02" db="EMBL/GenBank/DDBJ databases">
        <authorList>
            <person name="Meier V. D."/>
        </authorList>
    </citation>
    <scope>NUCLEOTIDE SEQUENCE</scope>
    <source>
        <strain evidence="1">AVDCRST_MAG89</strain>
    </source>
</reference>
<gene>
    <name evidence="1" type="ORF">AVDCRST_MAG89-1113</name>
</gene>